<proteinExistence type="predicted"/>
<name>A0ABR6ZTK4_9BURK</name>
<evidence type="ECO:0000313" key="1">
    <source>
        <dbReference type="EMBL" id="MBC3919190.1"/>
    </source>
</evidence>
<accession>A0ABR6ZTK4</accession>
<sequence>MTTLFNNTHDALTFAFNYSSQQYAISPMAKLALQGAGAGAGNGRGKGLIALDGAAQAGMILAEIERLPSVQRACITARYAIRTAECKCCGSEGLSEDYRNAIGNLRELCSSQVTGMSLRIMRETIIRAFYERRISILKKAEELRIAKSTVYDQKRLIWGWLSKVDAEAQNLIADKLQVMVESLV</sequence>
<dbReference type="EMBL" id="JACOGF010000008">
    <property type="protein sequence ID" value="MBC3919190.1"/>
    <property type="molecule type" value="Genomic_DNA"/>
</dbReference>
<gene>
    <name evidence="1" type="ORF">H8L32_16985</name>
</gene>
<dbReference type="Proteomes" id="UP000650424">
    <property type="component" value="Unassembled WGS sequence"/>
</dbReference>
<reference evidence="1 2" key="1">
    <citation type="submission" date="2020-08" db="EMBL/GenBank/DDBJ databases">
        <title>Novel species isolated from subtropical streams in China.</title>
        <authorList>
            <person name="Lu H."/>
        </authorList>
    </citation>
    <scope>NUCLEOTIDE SEQUENCE [LARGE SCALE GENOMIC DNA]</scope>
    <source>
        <strain evidence="1 2">CY18W</strain>
    </source>
</reference>
<evidence type="ECO:0000313" key="2">
    <source>
        <dbReference type="Proteomes" id="UP000650424"/>
    </source>
</evidence>
<protein>
    <recommendedName>
        <fullName evidence="3">Phage antitermination protein Q</fullName>
    </recommendedName>
</protein>
<dbReference type="RefSeq" id="WP_186948451.1">
    <property type="nucleotide sequence ID" value="NZ_JACOGF010000008.1"/>
</dbReference>
<comment type="caution">
    <text evidence="1">The sequence shown here is derived from an EMBL/GenBank/DDBJ whole genome shotgun (WGS) entry which is preliminary data.</text>
</comment>
<evidence type="ECO:0008006" key="3">
    <source>
        <dbReference type="Google" id="ProtNLM"/>
    </source>
</evidence>
<keyword evidence="2" id="KW-1185">Reference proteome</keyword>
<organism evidence="1 2">
    <name type="scientific">Undibacterium hunanense</name>
    <dbReference type="NCBI Taxonomy" id="2762292"/>
    <lineage>
        <taxon>Bacteria</taxon>
        <taxon>Pseudomonadati</taxon>
        <taxon>Pseudomonadota</taxon>
        <taxon>Betaproteobacteria</taxon>
        <taxon>Burkholderiales</taxon>
        <taxon>Oxalobacteraceae</taxon>
        <taxon>Undibacterium</taxon>
    </lineage>
</organism>